<dbReference type="PANTHER" id="PTHR19879:SF9">
    <property type="entry name" value="TRANSCRIPTION INITIATION FACTOR TFIID SUBUNIT 5"/>
    <property type="match status" value="1"/>
</dbReference>
<evidence type="ECO:0000313" key="3">
    <source>
        <dbReference type="EMBL" id="KAL2916858.1"/>
    </source>
</evidence>
<organism evidence="3 4">
    <name type="scientific">Polyrhizophydium stewartii</name>
    <dbReference type="NCBI Taxonomy" id="2732419"/>
    <lineage>
        <taxon>Eukaryota</taxon>
        <taxon>Fungi</taxon>
        <taxon>Fungi incertae sedis</taxon>
        <taxon>Chytridiomycota</taxon>
        <taxon>Chytridiomycota incertae sedis</taxon>
        <taxon>Chytridiomycetes</taxon>
        <taxon>Rhizophydiales</taxon>
        <taxon>Rhizophydiales incertae sedis</taxon>
        <taxon>Polyrhizophydium</taxon>
    </lineage>
</organism>
<dbReference type="SUPFAM" id="SSF50978">
    <property type="entry name" value="WD40 repeat-like"/>
    <property type="match status" value="1"/>
</dbReference>
<evidence type="ECO:0008006" key="5">
    <source>
        <dbReference type="Google" id="ProtNLM"/>
    </source>
</evidence>
<evidence type="ECO:0000256" key="2">
    <source>
        <dbReference type="SAM" id="MobiDB-lite"/>
    </source>
</evidence>
<dbReference type="InterPro" id="IPR015943">
    <property type="entry name" value="WD40/YVTN_repeat-like_dom_sf"/>
</dbReference>
<name>A0ABR4NBF2_9FUNG</name>
<feature type="compositionally biased region" description="Polar residues" evidence="2">
    <location>
        <begin position="185"/>
        <end position="194"/>
    </location>
</feature>
<dbReference type="Proteomes" id="UP001527925">
    <property type="component" value="Unassembled WGS sequence"/>
</dbReference>
<sequence>MPGGLRSDTVVLGSSHIDDAGDDDDDDFGGDFDEASDGGRAESPDICESPPPASQTAGSTAAEARAPTPAPTPAPAPAPATTDPHPVQTRASESAQPNADPTPVPAAAAASSTPPAELESAPAPASVGSRPDVGQPDPPAQQSEAHVPSTNPAEDAKPKPKSRARKSGERTRKPKASGGVGRPGNASTKPNHTDPTIAVPKPVPFDPRYVSHLAKTPDPYWTQLPIHNDPNSMIAYIDSRNPLELLTESSIRDRSPITGMTLSPDGTMLVTFSNSGNISFWDLETLSLVQTLRDNKPDIDEFYVGRFTPDSMHLIVGGKLKDRRRWSEQDDDNHIMPCPLKIFDVVSGEVVRKFEGHEEEVLCIKSAVFKGQNYFISTSQDGYIIRWHMASNWIDLVDQIWMQDGITCMAFTVSFLPHTGNKYFVAACDDNIRLYDFENAQLQQTFANIYSYYCDCIKAVHCLDFDESPAWDDATKHPESPMFAYMLSRGVEMPDAENNTINSIPNTVRLHRLVYPTEYNGQFVLEEVERYRHDLYRSNSWLVKVASNGRYVAAPTYDGNVCLFHLQTGQLVGILQDHEGIEVRDVIFHPSQKLMMTCADDGTVKVYTQRTPSSAE</sequence>
<dbReference type="SMART" id="SM00320">
    <property type="entry name" value="WD40"/>
    <property type="match status" value="4"/>
</dbReference>
<dbReference type="InterPro" id="IPR001680">
    <property type="entry name" value="WD40_rpt"/>
</dbReference>
<evidence type="ECO:0000256" key="1">
    <source>
        <dbReference type="PROSITE-ProRule" id="PRU00221"/>
    </source>
</evidence>
<dbReference type="PROSITE" id="PS50082">
    <property type="entry name" value="WD_REPEATS_2"/>
    <property type="match status" value="1"/>
</dbReference>
<dbReference type="EMBL" id="JADGIZ020000014">
    <property type="protein sequence ID" value="KAL2916858.1"/>
    <property type="molecule type" value="Genomic_DNA"/>
</dbReference>
<feature type="compositionally biased region" description="Pro residues" evidence="2">
    <location>
        <begin position="68"/>
        <end position="78"/>
    </location>
</feature>
<feature type="compositionally biased region" description="Polar residues" evidence="2">
    <location>
        <begin position="140"/>
        <end position="152"/>
    </location>
</feature>
<feature type="repeat" description="WD" evidence="1">
    <location>
        <begin position="250"/>
        <end position="291"/>
    </location>
</feature>
<keyword evidence="1" id="KW-0853">WD repeat</keyword>
<dbReference type="Gene3D" id="2.130.10.10">
    <property type="entry name" value="YVTN repeat-like/Quinoprotein amine dehydrogenase"/>
    <property type="match status" value="2"/>
</dbReference>
<feature type="compositionally biased region" description="Acidic residues" evidence="2">
    <location>
        <begin position="20"/>
        <end position="36"/>
    </location>
</feature>
<dbReference type="InterPro" id="IPR036322">
    <property type="entry name" value="WD40_repeat_dom_sf"/>
</dbReference>
<protein>
    <recommendedName>
        <fullName evidence="5">WD40 repeat-like protein</fullName>
    </recommendedName>
</protein>
<feature type="compositionally biased region" description="Low complexity" evidence="2">
    <location>
        <begin position="105"/>
        <end position="127"/>
    </location>
</feature>
<proteinExistence type="predicted"/>
<accession>A0ABR4NBF2</accession>
<feature type="compositionally biased region" description="Polar residues" evidence="2">
    <location>
        <begin position="89"/>
        <end position="99"/>
    </location>
</feature>
<keyword evidence="4" id="KW-1185">Reference proteome</keyword>
<evidence type="ECO:0000313" key="4">
    <source>
        <dbReference type="Proteomes" id="UP001527925"/>
    </source>
</evidence>
<comment type="caution">
    <text evidence="3">The sequence shown here is derived from an EMBL/GenBank/DDBJ whole genome shotgun (WGS) entry which is preliminary data.</text>
</comment>
<reference evidence="3 4" key="1">
    <citation type="submission" date="2023-09" db="EMBL/GenBank/DDBJ databases">
        <title>Pangenome analysis of Batrachochytrium dendrobatidis and related Chytrids.</title>
        <authorList>
            <person name="Yacoub M.N."/>
            <person name="Stajich J.E."/>
            <person name="James T.Y."/>
        </authorList>
    </citation>
    <scope>NUCLEOTIDE SEQUENCE [LARGE SCALE GENOMIC DNA]</scope>
    <source>
        <strain evidence="3 4">JEL0888</strain>
    </source>
</reference>
<dbReference type="Pfam" id="PF00400">
    <property type="entry name" value="WD40"/>
    <property type="match status" value="3"/>
</dbReference>
<gene>
    <name evidence="3" type="ORF">HK105_203637</name>
</gene>
<feature type="region of interest" description="Disordered" evidence="2">
    <location>
        <begin position="1"/>
        <end position="203"/>
    </location>
</feature>
<dbReference type="PANTHER" id="PTHR19879">
    <property type="entry name" value="TRANSCRIPTION INITIATION FACTOR TFIID"/>
    <property type="match status" value="1"/>
</dbReference>